<reference evidence="1" key="1">
    <citation type="journal article" date="2024" name="Appl Microbiol">
        <title>Effect of kuratsuki Bacillus and Priestia on Taste of Sake.</title>
        <authorList>
            <person name="Kobayashi K."/>
            <person name="Nishida H."/>
        </authorList>
    </citation>
    <scope>NUCLEOTIDE SEQUENCE</scope>
    <source>
        <strain evidence="1">B-12</strain>
    </source>
</reference>
<dbReference type="AlphaFoldDB" id="A0AAX6BMD8"/>
<evidence type="ECO:0000313" key="1">
    <source>
        <dbReference type="EMBL" id="GMG74860.1"/>
    </source>
</evidence>
<name>A0AAX6BMD8_PRIMG</name>
<evidence type="ECO:0000313" key="2">
    <source>
        <dbReference type="Proteomes" id="UP001165240"/>
    </source>
</evidence>
<comment type="caution">
    <text evidence="1">The sequence shown here is derived from an EMBL/GenBank/DDBJ whole genome shotgun (WGS) entry which is preliminary data.</text>
</comment>
<dbReference type="RefSeq" id="WP_098112405.1">
    <property type="nucleotide sequence ID" value="NZ_JBALLF010000153.1"/>
</dbReference>
<accession>A0AAX6BMD8</accession>
<dbReference type="Proteomes" id="UP001165240">
    <property type="component" value="Unassembled WGS sequence"/>
</dbReference>
<proteinExistence type="predicted"/>
<sequence>MSIEDNPNGNEQLNVTIRIRGKRLKADIPSLSKNKVNTASAPTIPKRRYRISSINILNEAMYFMMFAIAIEQGMPTIIINGAVRYTPISKVDK</sequence>
<organism evidence="1 2">
    <name type="scientific">Priestia megaterium</name>
    <name type="common">Bacillus megaterium</name>
    <dbReference type="NCBI Taxonomy" id="1404"/>
    <lineage>
        <taxon>Bacteria</taxon>
        <taxon>Bacillati</taxon>
        <taxon>Bacillota</taxon>
        <taxon>Bacilli</taxon>
        <taxon>Bacillales</taxon>
        <taxon>Bacillaceae</taxon>
        <taxon>Priestia</taxon>
    </lineage>
</organism>
<gene>
    <name evidence="1" type="ORF">ShirakiTB12_33280</name>
</gene>
<dbReference type="EMBL" id="BSYK01000001">
    <property type="protein sequence ID" value="GMG74860.1"/>
    <property type="molecule type" value="Genomic_DNA"/>
</dbReference>
<protein>
    <submittedName>
        <fullName evidence="1">Uncharacterized protein</fullName>
    </submittedName>
</protein>